<keyword evidence="4" id="KW-0812">Transmembrane</keyword>
<evidence type="ECO:0000256" key="10">
    <source>
        <dbReference type="SAM" id="SignalP"/>
    </source>
</evidence>
<dbReference type="GO" id="GO:0004984">
    <property type="term" value="F:olfactory receptor activity"/>
    <property type="evidence" value="ECO:0007669"/>
    <property type="project" value="InterPro"/>
</dbReference>
<keyword evidence="5" id="KW-0552">Olfaction</keyword>
<dbReference type="EMBL" id="FZQP02004300">
    <property type="protein sequence ID" value="VVC99727.1"/>
    <property type="molecule type" value="Genomic_DNA"/>
</dbReference>
<keyword evidence="6" id="KW-1133">Transmembrane helix</keyword>
<proteinExistence type="predicted"/>
<evidence type="ECO:0000256" key="9">
    <source>
        <dbReference type="ARBA" id="ARBA00023224"/>
    </source>
</evidence>
<keyword evidence="2" id="KW-1003">Cell membrane</keyword>
<evidence type="ECO:0000256" key="5">
    <source>
        <dbReference type="ARBA" id="ARBA00022725"/>
    </source>
</evidence>
<name>A0A5E4QS61_9NEOP</name>
<keyword evidence="12" id="KW-1185">Reference proteome</keyword>
<dbReference type="GO" id="GO:0005549">
    <property type="term" value="F:odorant binding"/>
    <property type="evidence" value="ECO:0007669"/>
    <property type="project" value="InterPro"/>
</dbReference>
<evidence type="ECO:0000313" key="11">
    <source>
        <dbReference type="EMBL" id="VVC99727.1"/>
    </source>
</evidence>
<evidence type="ECO:0000256" key="7">
    <source>
        <dbReference type="ARBA" id="ARBA00023136"/>
    </source>
</evidence>
<keyword evidence="9" id="KW-0807">Transducer</keyword>
<reference evidence="11 12" key="1">
    <citation type="submission" date="2017-07" db="EMBL/GenBank/DDBJ databases">
        <authorList>
            <person name="Talla V."/>
            <person name="Backstrom N."/>
        </authorList>
    </citation>
    <scope>NUCLEOTIDE SEQUENCE [LARGE SCALE GENOMIC DNA]</scope>
</reference>
<dbReference type="AlphaFoldDB" id="A0A5E4QS61"/>
<evidence type="ECO:0000256" key="3">
    <source>
        <dbReference type="ARBA" id="ARBA00022606"/>
    </source>
</evidence>
<feature type="chain" id="PRO_5022952974" description="Odorant receptor" evidence="10">
    <location>
        <begin position="19"/>
        <end position="75"/>
    </location>
</feature>
<dbReference type="InterPro" id="IPR004117">
    <property type="entry name" value="7tm6_olfct_rcpt"/>
</dbReference>
<dbReference type="PANTHER" id="PTHR21137">
    <property type="entry name" value="ODORANT RECEPTOR"/>
    <property type="match status" value="1"/>
</dbReference>
<dbReference type="Pfam" id="PF02949">
    <property type="entry name" value="7tm_6"/>
    <property type="match status" value="1"/>
</dbReference>
<gene>
    <name evidence="11" type="ORF">LSINAPIS_LOCUS10541</name>
</gene>
<evidence type="ECO:0000256" key="1">
    <source>
        <dbReference type="ARBA" id="ARBA00004651"/>
    </source>
</evidence>
<dbReference type="GO" id="GO:0005886">
    <property type="term" value="C:plasma membrane"/>
    <property type="evidence" value="ECO:0007669"/>
    <property type="project" value="UniProtKB-SubCell"/>
</dbReference>
<dbReference type="Proteomes" id="UP000324832">
    <property type="component" value="Unassembled WGS sequence"/>
</dbReference>
<evidence type="ECO:0000256" key="4">
    <source>
        <dbReference type="ARBA" id="ARBA00022692"/>
    </source>
</evidence>
<evidence type="ECO:0000256" key="2">
    <source>
        <dbReference type="ARBA" id="ARBA00022475"/>
    </source>
</evidence>
<accession>A0A5E4QS61</accession>
<protein>
    <recommendedName>
        <fullName evidence="13">Odorant receptor</fullName>
    </recommendedName>
</protein>
<comment type="subcellular location">
    <subcellularLocation>
        <location evidence="1">Cell membrane</location>
        <topology evidence="1">Multi-pass membrane protein</topology>
    </subcellularLocation>
</comment>
<keyword evidence="7" id="KW-0472">Membrane</keyword>
<keyword evidence="8" id="KW-0675">Receptor</keyword>
<dbReference type="GO" id="GO:0007165">
    <property type="term" value="P:signal transduction"/>
    <property type="evidence" value="ECO:0007669"/>
    <property type="project" value="UniProtKB-KW"/>
</dbReference>
<keyword evidence="10" id="KW-0732">Signal</keyword>
<feature type="signal peptide" evidence="10">
    <location>
        <begin position="1"/>
        <end position="18"/>
    </location>
</feature>
<dbReference type="PANTHER" id="PTHR21137:SF35">
    <property type="entry name" value="ODORANT RECEPTOR 19A-RELATED"/>
    <property type="match status" value="1"/>
</dbReference>
<organism evidence="11 12">
    <name type="scientific">Leptidea sinapis</name>
    <dbReference type="NCBI Taxonomy" id="189913"/>
    <lineage>
        <taxon>Eukaryota</taxon>
        <taxon>Metazoa</taxon>
        <taxon>Ecdysozoa</taxon>
        <taxon>Arthropoda</taxon>
        <taxon>Hexapoda</taxon>
        <taxon>Insecta</taxon>
        <taxon>Pterygota</taxon>
        <taxon>Neoptera</taxon>
        <taxon>Endopterygota</taxon>
        <taxon>Lepidoptera</taxon>
        <taxon>Glossata</taxon>
        <taxon>Ditrysia</taxon>
        <taxon>Papilionoidea</taxon>
        <taxon>Pieridae</taxon>
        <taxon>Dismorphiinae</taxon>
        <taxon>Leptidea</taxon>
    </lineage>
</organism>
<evidence type="ECO:0008006" key="13">
    <source>
        <dbReference type="Google" id="ProtNLM"/>
    </source>
</evidence>
<evidence type="ECO:0000256" key="6">
    <source>
        <dbReference type="ARBA" id="ARBA00022989"/>
    </source>
</evidence>
<evidence type="ECO:0000313" key="12">
    <source>
        <dbReference type="Proteomes" id="UP000324832"/>
    </source>
</evidence>
<keyword evidence="3" id="KW-0716">Sensory transduction</keyword>
<sequence length="75" mass="8720">MLLWCVLQAAQVADQVYSCGWETLPAPALRRSLLIMLARAQLPTYFRAYDMLTFNMEMFVSIMQTAYSMYTLLRT</sequence>
<evidence type="ECO:0000256" key="8">
    <source>
        <dbReference type="ARBA" id="ARBA00023170"/>
    </source>
</evidence>